<dbReference type="AlphaFoldDB" id="R9GTB7"/>
<dbReference type="GO" id="GO:0000160">
    <property type="term" value="P:phosphorelay signal transduction system"/>
    <property type="evidence" value="ECO:0007669"/>
    <property type="project" value="InterPro"/>
</dbReference>
<dbReference type="Proteomes" id="UP000014174">
    <property type="component" value="Unassembled WGS sequence"/>
</dbReference>
<dbReference type="InterPro" id="IPR008207">
    <property type="entry name" value="Sig_transdc_His_kin_Hpt_dom"/>
</dbReference>
<sequence length="131" mass="14875">MYTNFSQQNMKTKIFDVNLAYLNDIAGGSTEFIIDMIDIFIEQTPIYFTQLGEAIQQKDWKATADSAHKIKPTLAFVGADELKDMMSVIESNARKLVDLDTIEKDFLEINETCVLIYEGLAKAKQELLTKI</sequence>
<comment type="caution">
    <text evidence="3">The sequence shown here is derived from an EMBL/GenBank/DDBJ whole genome shotgun (WGS) entry which is preliminary data.</text>
</comment>
<reference evidence="3 4" key="1">
    <citation type="journal article" date="2013" name="Genome Announc.">
        <title>Draft Genome Sequence of Arcticibacter svalbardensis Strain MN12-7T, a Member of the Family Sphingobacteriaceae Isolated from an Arctic Soil Sample.</title>
        <authorList>
            <person name="Shivaji S."/>
            <person name="Ara S."/>
            <person name="Prasad S."/>
            <person name="Manasa B.P."/>
            <person name="Begum Z."/>
            <person name="Singh A."/>
            <person name="Kumar Pinnaka A."/>
        </authorList>
    </citation>
    <scope>NUCLEOTIDE SEQUENCE [LARGE SCALE GENOMIC DNA]</scope>
    <source>
        <strain evidence="3 4">MN12-7</strain>
    </source>
</reference>
<dbReference type="eggNOG" id="COG2198">
    <property type="taxonomic scope" value="Bacteria"/>
</dbReference>
<protein>
    <recommendedName>
        <fullName evidence="2">HPt domain-containing protein</fullName>
    </recommendedName>
</protein>
<keyword evidence="1" id="KW-0597">Phosphoprotein</keyword>
<keyword evidence="4" id="KW-1185">Reference proteome</keyword>
<proteinExistence type="predicted"/>
<evidence type="ECO:0000313" key="4">
    <source>
        <dbReference type="Proteomes" id="UP000014174"/>
    </source>
</evidence>
<dbReference type="EMBL" id="AQPN01000071">
    <property type="protein sequence ID" value="EOR94938.1"/>
    <property type="molecule type" value="Genomic_DNA"/>
</dbReference>
<dbReference type="Gene3D" id="1.20.120.160">
    <property type="entry name" value="HPT domain"/>
    <property type="match status" value="1"/>
</dbReference>
<gene>
    <name evidence="3" type="ORF">ADIARSV_1899</name>
</gene>
<dbReference type="InterPro" id="IPR036641">
    <property type="entry name" value="HPT_dom_sf"/>
</dbReference>
<dbReference type="PROSITE" id="PS50894">
    <property type="entry name" value="HPT"/>
    <property type="match status" value="1"/>
</dbReference>
<accession>R9GTB7</accession>
<dbReference type="STRING" id="1150600.ADIARSV_1899"/>
<evidence type="ECO:0000259" key="2">
    <source>
        <dbReference type="PROSITE" id="PS50894"/>
    </source>
</evidence>
<name>R9GTB7_9SPHI</name>
<evidence type="ECO:0000256" key="1">
    <source>
        <dbReference type="PROSITE-ProRule" id="PRU00110"/>
    </source>
</evidence>
<feature type="domain" description="HPt" evidence="2">
    <location>
        <begin position="29"/>
        <end position="124"/>
    </location>
</feature>
<dbReference type="GO" id="GO:0004672">
    <property type="term" value="F:protein kinase activity"/>
    <property type="evidence" value="ECO:0007669"/>
    <property type="project" value="UniProtKB-ARBA"/>
</dbReference>
<dbReference type="Pfam" id="PF01627">
    <property type="entry name" value="Hpt"/>
    <property type="match status" value="1"/>
</dbReference>
<organism evidence="3 4">
    <name type="scientific">Arcticibacter svalbardensis MN12-7</name>
    <dbReference type="NCBI Taxonomy" id="1150600"/>
    <lineage>
        <taxon>Bacteria</taxon>
        <taxon>Pseudomonadati</taxon>
        <taxon>Bacteroidota</taxon>
        <taxon>Sphingobacteriia</taxon>
        <taxon>Sphingobacteriales</taxon>
        <taxon>Sphingobacteriaceae</taxon>
        <taxon>Arcticibacter</taxon>
    </lineage>
</organism>
<feature type="modified residue" description="Phosphohistidine" evidence="1">
    <location>
        <position position="68"/>
    </location>
</feature>
<dbReference type="SUPFAM" id="SSF47226">
    <property type="entry name" value="Histidine-containing phosphotransfer domain, HPT domain"/>
    <property type="match status" value="1"/>
</dbReference>
<evidence type="ECO:0000313" key="3">
    <source>
        <dbReference type="EMBL" id="EOR94938.1"/>
    </source>
</evidence>